<protein>
    <recommendedName>
        <fullName evidence="4">Transcription elongation factor GreA/GreB C-terminal domain-containing protein</fullName>
    </recommendedName>
</protein>
<name>A0ABV9T4D6_9BACT</name>
<sequence>MSRISSSTKALLSEMASGTIRKQIKDIQSQLEALQQSSEAEDKSSSGDKYETAREVINQSRNILEKQLVSYQMMNERLKMIPVHASDKVQEGALIELELGWIWVSVALGKEVLDGVEFQLVSKDSPLVAAIWGCKAGQTAVFRKGKIKVQRIH</sequence>
<feature type="compositionally biased region" description="Basic and acidic residues" evidence="1">
    <location>
        <begin position="40"/>
        <end position="52"/>
    </location>
</feature>
<comment type="caution">
    <text evidence="2">The sequence shown here is derived from an EMBL/GenBank/DDBJ whole genome shotgun (WGS) entry which is preliminary data.</text>
</comment>
<dbReference type="Proteomes" id="UP001595818">
    <property type="component" value="Unassembled WGS sequence"/>
</dbReference>
<proteinExistence type="predicted"/>
<feature type="region of interest" description="Disordered" evidence="1">
    <location>
        <begin position="33"/>
        <end position="52"/>
    </location>
</feature>
<organism evidence="2 3">
    <name type="scientific">Negadavirga shengliensis</name>
    <dbReference type="NCBI Taxonomy" id="1389218"/>
    <lineage>
        <taxon>Bacteria</taxon>
        <taxon>Pseudomonadati</taxon>
        <taxon>Bacteroidota</taxon>
        <taxon>Cytophagia</taxon>
        <taxon>Cytophagales</taxon>
        <taxon>Cyclobacteriaceae</taxon>
        <taxon>Negadavirga</taxon>
    </lineage>
</organism>
<dbReference type="RefSeq" id="WP_377066081.1">
    <property type="nucleotide sequence ID" value="NZ_JBHSJJ010000010.1"/>
</dbReference>
<evidence type="ECO:0008006" key="4">
    <source>
        <dbReference type="Google" id="ProtNLM"/>
    </source>
</evidence>
<gene>
    <name evidence="2" type="ORF">ACFPFU_16645</name>
</gene>
<dbReference type="EMBL" id="JBHSJJ010000010">
    <property type="protein sequence ID" value="MFC4873332.1"/>
    <property type="molecule type" value="Genomic_DNA"/>
</dbReference>
<evidence type="ECO:0000313" key="3">
    <source>
        <dbReference type="Proteomes" id="UP001595818"/>
    </source>
</evidence>
<evidence type="ECO:0000256" key="1">
    <source>
        <dbReference type="SAM" id="MobiDB-lite"/>
    </source>
</evidence>
<evidence type="ECO:0000313" key="2">
    <source>
        <dbReference type="EMBL" id="MFC4873332.1"/>
    </source>
</evidence>
<reference evidence="3" key="1">
    <citation type="journal article" date="2019" name="Int. J. Syst. Evol. Microbiol.">
        <title>The Global Catalogue of Microorganisms (GCM) 10K type strain sequencing project: providing services to taxonomists for standard genome sequencing and annotation.</title>
        <authorList>
            <consortium name="The Broad Institute Genomics Platform"/>
            <consortium name="The Broad Institute Genome Sequencing Center for Infectious Disease"/>
            <person name="Wu L."/>
            <person name="Ma J."/>
        </authorList>
    </citation>
    <scope>NUCLEOTIDE SEQUENCE [LARGE SCALE GENOMIC DNA]</scope>
    <source>
        <strain evidence="3">CGMCC 4.7466</strain>
    </source>
</reference>
<accession>A0ABV9T4D6</accession>
<keyword evidence="3" id="KW-1185">Reference proteome</keyword>